<keyword evidence="5" id="KW-1185">Reference proteome</keyword>
<evidence type="ECO:0000259" key="2">
    <source>
        <dbReference type="Pfam" id="PF13976"/>
    </source>
</evidence>
<proteinExistence type="predicted"/>
<dbReference type="Gramene" id="evm.model.06.879">
    <property type="protein sequence ID" value="cds.evm.model.06.879"/>
    <property type="gene ID" value="evm.TU.06.879"/>
</dbReference>
<dbReference type="Proteomes" id="UP000596661">
    <property type="component" value="Chromosome 6"/>
</dbReference>
<dbReference type="InterPro" id="IPR012337">
    <property type="entry name" value="RNaseH-like_sf"/>
</dbReference>
<evidence type="ECO:0000313" key="5">
    <source>
        <dbReference type="Proteomes" id="UP000596661"/>
    </source>
</evidence>
<dbReference type="Gene3D" id="3.30.420.10">
    <property type="entry name" value="Ribonuclease H-like superfamily/Ribonuclease H"/>
    <property type="match status" value="1"/>
</dbReference>
<dbReference type="GO" id="GO:0003676">
    <property type="term" value="F:nucleic acid binding"/>
    <property type="evidence" value="ECO:0007669"/>
    <property type="project" value="InterPro"/>
</dbReference>
<dbReference type="InterPro" id="IPR036397">
    <property type="entry name" value="RNaseH_sf"/>
</dbReference>
<evidence type="ECO:0000313" key="4">
    <source>
        <dbReference type="EnsemblPlants" id="cds.evm.model.06.879"/>
    </source>
</evidence>
<evidence type="ECO:0008006" key="6">
    <source>
        <dbReference type="Google" id="ProtNLM"/>
    </source>
</evidence>
<feature type="domain" description="Retrovirus-related Pol polyprotein from transposon TNT 1-94-like beta-barrel" evidence="3">
    <location>
        <begin position="393"/>
        <end position="472"/>
    </location>
</feature>
<dbReference type="Pfam" id="PF14223">
    <property type="entry name" value="Retrotran_gag_2"/>
    <property type="match status" value="1"/>
</dbReference>
<dbReference type="SUPFAM" id="SSF53098">
    <property type="entry name" value="Ribonuclease H-like"/>
    <property type="match status" value="1"/>
</dbReference>
<dbReference type="Pfam" id="PF13976">
    <property type="entry name" value="gag_pre-integrs"/>
    <property type="match status" value="1"/>
</dbReference>
<reference evidence="4" key="2">
    <citation type="submission" date="2021-03" db="UniProtKB">
        <authorList>
            <consortium name="EnsemblPlants"/>
        </authorList>
    </citation>
    <scope>IDENTIFICATION</scope>
</reference>
<accession>A0A803Q0C6</accession>
<dbReference type="PANTHER" id="PTHR47481:SF30">
    <property type="entry name" value="CCHC-TYPE DOMAIN-CONTAINING PROTEIN"/>
    <property type="match status" value="1"/>
</dbReference>
<reference evidence="4" key="1">
    <citation type="submission" date="2018-11" db="EMBL/GenBank/DDBJ databases">
        <authorList>
            <person name="Grassa J C."/>
        </authorList>
    </citation>
    <scope>NUCLEOTIDE SEQUENCE [LARGE SCALE GENOMIC DNA]</scope>
</reference>
<evidence type="ECO:0000259" key="3">
    <source>
        <dbReference type="Pfam" id="PF22936"/>
    </source>
</evidence>
<name>A0A803Q0C6_CANSA</name>
<dbReference type="AlphaFoldDB" id="A0A803Q0C6"/>
<feature type="domain" description="GAG-pre-integrase" evidence="2">
    <location>
        <begin position="528"/>
        <end position="591"/>
    </location>
</feature>
<sequence length="666" mass="74411">MVSELQSFFKGESGFWNRRSIKIEQCSTHNNQQVSLPRSYPISFNHSLSIKLDENNFLPWKHQVLASIKGSRLQKFLDDTRAPEKFLTEADQRSNIVNSEFEDWEQQDNLLVSWLLSSMSEKTTNRMIGCDTTTQIWENLTEYYTALNAANVGLYKTQLRNTKMTGSLSDNLLKIKGIVDQLATIGHTQTTQDHIETIFNGLPPEYDVFVTSITTRKETYTVAEVEALLMAQSVRIEKNAKSLDISKAEVNLSQTRYSGPNNYGRTPYHASTAPPGFTNGPGRASGGPPFNINNGSYYNPTARGGQSNRGGPSQNAPNRGGSTSYGRGQNNNWGQKVQCQLCHKLGLTVKQCFYRFDKSFTGPECFANFTPTANIAEIQALYATPESVGDEQWYPDTGATHHLTPDLANLSTSSPYSGNEQVYVGNGMGLNIKNIGNSFIHSPFNSKQLSIRNLLHVPSINKNLLSVSQFAQDNGVFFEFYPFSCCVKDIATQKTLLAGNLENGLYKFQNSQLNPTLNTQPVHVSSQFTTPSISQCNSLETDVNNSAFSLWHSRLGHPAARIVTTALSKCNISVSNKKFFDVCKACCLGKSHKLQFPTSTTTYNAPLELLHSDLWGPVPTNSSNGYRYYISFVDAYSRYTWLYLLRTRDEALPTFTKFKTQVELQL</sequence>
<dbReference type="EMBL" id="UZAU01000584">
    <property type="status" value="NOT_ANNOTATED_CDS"/>
    <property type="molecule type" value="Genomic_DNA"/>
</dbReference>
<protein>
    <recommendedName>
        <fullName evidence="6">Retrovirus-related Pol polyprotein from transposon TNT 1-94</fullName>
    </recommendedName>
</protein>
<dbReference type="EnsemblPlants" id="evm.model.06.879">
    <property type="protein sequence ID" value="cds.evm.model.06.879"/>
    <property type="gene ID" value="evm.TU.06.879"/>
</dbReference>
<dbReference type="OMA" id="HVPRICK"/>
<dbReference type="InterPro" id="IPR025724">
    <property type="entry name" value="GAG-pre-integrase_dom"/>
</dbReference>
<evidence type="ECO:0000256" key="1">
    <source>
        <dbReference type="SAM" id="MobiDB-lite"/>
    </source>
</evidence>
<dbReference type="Pfam" id="PF22936">
    <property type="entry name" value="Pol_BBD"/>
    <property type="match status" value="1"/>
</dbReference>
<organism evidence="4 5">
    <name type="scientific">Cannabis sativa</name>
    <name type="common">Hemp</name>
    <name type="synonym">Marijuana</name>
    <dbReference type="NCBI Taxonomy" id="3483"/>
    <lineage>
        <taxon>Eukaryota</taxon>
        <taxon>Viridiplantae</taxon>
        <taxon>Streptophyta</taxon>
        <taxon>Embryophyta</taxon>
        <taxon>Tracheophyta</taxon>
        <taxon>Spermatophyta</taxon>
        <taxon>Magnoliopsida</taxon>
        <taxon>eudicotyledons</taxon>
        <taxon>Gunneridae</taxon>
        <taxon>Pentapetalae</taxon>
        <taxon>rosids</taxon>
        <taxon>fabids</taxon>
        <taxon>Rosales</taxon>
        <taxon>Cannabaceae</taxon>
        <taxon>Cannabis</taxon>
    </lineage>
</organism>
<dbReference type="InterPro" id="IPR054722">
    <property type="entry name" value="PolX-like_BBD"/>
</dbReference>
<feature type="compositionally biased region" description="Polar residues" evidence="1">
    <location>
        <begin position="291"/>
        <end position="329"/>
    </location>
</feature>
<feature type="region of interest" description="Disordered" evidence="1">
    <location>
        <begin position="256"/>
        <end position="329"/>
    </location>
</feature>
<dbReference type="PANTHER" id="PTHR47481">
    <property type="match status" value="1"/>
</dbReference>